<feature type="transmembrane region" description="Helical" evidence="11">
    <location>
        <begin position="180"/>
        <end position="205"/>
    </location>
</feature>
<evidence type="ECO:0000256" key="10">
    <source>
        <dbReference type="PIRNR" id="PIRNR003097"/>
    </source>
</evidence>
<accession>A0A172TI56</accession>
<keyword evidence="9 10" id="KW-0131">Cell cycle</keyword>
<feature type="transmembrane region" description="Helical" evidence="11">
    <location>
        <begin position="226"/>
        <end position="252"/>
    </location>
</feature>
<name>A0A172TI56_9BACL</name>
<evidence type="ECO:0000256" key="11">
    <source>
        <dbReference type="SAM" id="Phobius"/>
    </source>
</evidence>
<dbReference type="GO" id="GO:0005886">
    <property type="term" value="C:plasma membrane"/>
    <property type="evidence" value="ECO:0007669"/>
    <property type="project" value="UniProtKB-SubCell"/>
</dbReference>
<evidence type="ECO:0000313" key="14">
    <source>
        <dbReference type="EMBL" id="ANE46739.1"/>
    </source>
</evidence>
<dbReference type="RefSeq" id="WP_068606505.1">
    <property type="nucleotide sequence ID" value="NZ_CP011388.1"/>
</dbReference>
<dbReference type="GO" id="GO:0051301">
    <property type="term" value="P:cell division"/>
    <property type="evidence" value="ECO:0007669"/>
    <property type="project" value="UniProtKB-KW"/>
</dbReference>
<reference evidence="14 15" key="1">
    <citation type="submission" date="2015-01" db="EMBL/GenBank/DDBJ databases">
        <title>Paenibacillus swuensis/DY6/whole genome sequencing.</title>
        <authorList>
            <person name="Kim M.K."/>
            <person name="Srinivasan S."/>
            <person name="Lee J.-J."/>
        </authorList>
    </citation>
    <scope>NUCLEOTIDE SEQUENCE [LARGE SCALE GENOMIC DNA]</scope>
    <source>
        <strain evidence="14 15">DY6</strain>
    </source>
</reference>
<dbReference type="OrthoDB" id="9812531at2"/>
<protein>
    <recommendedName>
        <fullName evidence="3 10">Cell division protein FtsX</fullName>
    </recommendedName>
</protein>
<evidence type="ECO:0000256" key="8">
    <source>
        <dbReference type="ARBA" id="ARBA00023136"/>
    </source>
</evidence>
<evidence type="ECO:0000256" key="4">
    <source>
        <dbReference type="ARBA" id="ARBA00022475"/>
    </source>
</evidence>
<dbReference type="NCBIfam" id="NF038347">
    <property type="entry name" value="FtsX_Gpos"/>
    <property type="match status" value="1"/>
</dbReference>
<dbReference type="Pfam" id="PF18075">
    <property type="entry name" value="FtsX_ECD"/>
    <property type="match status" value="1"/>
</dbReference>
<dbReference type="InterPro" id="IPR004513">
    <property type="entry name" value="FtsX"/>
</dbReference>
<organism evidence="14 15">
    <name type="scientific">Paenibacillus swuensis</name>
    <dbReference type="NCBI Taxonomy" id="1178515"/>
    <lineage>
        <taxon>Bacteria</taxon>
        <taxon>Bacillati</taxon>
        <taxon>Bacillota</taxon>
        <taxon>Bacilli</taxon>
        <taxon>Bacillales</taxon>
        <taxon>Paenibacillaceae</taxon>
        <taxon>Paenibacillus</taxon>
    </lineage>
</organism>
<comment type="subcellular location">
    <subcellularLocation>
        <location evidence="1">Cell membrane</location>
        <topology evidence="1">Multi-pass membrane protein</topology>
    </subcellularLocation>
</comment>
<dbReference type="PATRIC" id="fig|1178515.4.peg.2240"/>
<evidence type="ECO:0000256" key="1">
    <source>
        <dbReference type="ARBA" id="ARBA00004651"/>
    </source>
</evidence>
<dbReference type="STRING" id="1178515.SY83_11160"/>
<sequence length="305" mass="33537">MKISTGFRHLREGTRNIVRNGWMSFASISSISISLFILGVFLILTLNVNSMADQIESDVEVRVYLALGLKQDKINELKTQIEGIPDVSTVAFVSKEEGIKQLIDKLGDDNKEVLKGFEGENNPLPDSFTVKVVEPTRVAEAAAQIETLGVNDPTKPITKVNYGKGAVEVLFKVTNAIRNVGLIIVGGLALTAMFLIANTIKLTILARRREIGIMKLVGATNSFIRWPFFIEGALLGVIGSIIPISILFYGYYELISYSRIELGILMIQLIPVEELMRKVGLLLLGLGTVIGIWGSTLSIRKFLKV</sequence>
<keyword evidence="15" id="KW-1185">Reference proteome</keyword>
<dbReference type="InterPro" id="IPR040690">
    <property type="entry name" value="FtsX_ECD"/>
</dbReference>
<dbReference type="Pfam" id="PF02687">
    <property type="entry name" value="FtsX"/>
    <property type="match status" value="1"/>
</dbReference>
<evidence type="ECO:0000259" key="13">
    <source>
        <dbReference type="Pfam" id="PF18075"/>
    </source>
</evidence>
<feature type="domain" description="FtsX extracellular" evidence="13">
    <location>
        <begin position="59"/>
        <end position="148"/>
    </location>
</feature>
<evidence type="ECO:0000259" key="12">
    <source>
        <dbReference type="Pfam" id="PF02687"/>
    </source>
</evidence>
<dbReference type="Gene3D" id="3.30.70.3040">
    <property type="match status" value="1"/>
</dbReference>
<evidence type="ECO:0000256" key="3">
    <source>
        <dbReference type="ARBA" id="ARBA00021907"/>
    </source>
</evidence>
<evidence type="ECO:0000256" key="2">
    <source>
        <dbReference type="ARBA" id="ARBA00007379"/>
    </source>
</evidence>
<keyword evidence="4 10" id="KW-1003">Cell membrane</keyword>
<evidence type="ECO:0000256" key="7">
    <source>
        <dbReference type="ARBA" id="ARBA00022989"/>
    </source>
</evidence>
<feature type="domain" description="ABC3 transporter permease C-terminal" evidence="12">
    <location>
        <begin position="183"/>
        <end position="304"/>
    </location>
</feature>
<evidence type="ECO:0000256" key="5">
    <source>
        <dbReference type="ARBA" id="ARBA00022618"/>
    </source>
</evidence>
<dbReference type="PANTHER" id="PTHR47755">
    <property type="entry name" value="CELL DIVISION PROTEIN FTSX"/>
    <property type="match status" value="1"/>
</dbReference>
<feature type="transmembrane region" description="Helical" evidence="11">
    <location>
        <begin position="21"/>
        <end position="44"/>
    </location>
</feature>
<dbReference type="AlphaFoldDB" id="A0A172TI56"/>
<dbReference type="EMBL" id="CP011388">
    <property type="protein sequence ID" value="ANE46739.1"/>
    <property type="molecule type" value="Genomic_DNA"/>
</dbReference>
<dbReference type="InterPro" id="IPR058204">
    <property type="entry name" value="FtsX_firmicutes-type"/>
</dbReference>
<comment type="similarity">
    <text evidence="2 10">Belongs to the ABC-4 integral membrane protein family. FtsX subfamily.</text>
</comment>
<comment type="function">
    <text evidence="10">Part of the ABC transporter FtsEX involved in asymmetric cellular division facilitating the initiation of sporulation.</text>
</comment>
<feature type="transmembrane region" description="Helical" evidence="11">
    <location>
        <begin position="279"/>
        <end position="299"/>
    </location>
</feature>
<evidence type="ECO:0000256" key="9">
    <source>
        <dbReference type="ARBA" id="ARBA00023306"/>
    </source>
</evidence>
<keyword evidence="8 10" id="KW-0472">Membrane</keyword>
<proteinExistence type="inferred from homology"/>
<keyword evidence="6 11" id="KW-0812">Transmembrane</keyword>
<dbReference type="Proteomes" id="UP000076927">
    <property type="component" value="Chromosome"/>
</dbReference>
<dbReference type="KEGG" id="pswu:SY83_11160"/>
<evidence type="ECO:0000256" key="6">
    <source>
        <dbReference type="ARBA" id="ARBA00022692"/>
    </source>
</evidence>
<dbReference type="PANTHER" id="PTHR47755:SF1">
    <property type="entry name" value="CELL DIVISION PROTEIN FTSX"/>
    <property type="match status" value="1"/>
</dbReference>
<evidence type="ECO:0000313" key="15">
    <source>
        <dbReference type="Proteomes" id="UP000076927"/>
    </source>
</evidence>
<dbReference type="PIRSF" id="PIRSF003097">
    <property type="entry name" value="FtsX"/>
    <property type="match status" value="1"/>
</dbReference>
<dbReference type="InterPro" id="IPR003838">
    <property type="entry name" value="ABC3_permease_C"/>
</dbReference>
<gene>
    <name evidence="14" type="ORF">SY83_11160</name>
</gene>
<keyword evidence="5 10" id="KW-0132">Cell division</keyword>
<keyword evidence="7 11" id="KW-1133">Transmembrane helix</keyword>